<dbReference type="GO" id="GO:0008988">
    <property type="term" value="F:rRNA (adenine-N6-)-methyltransferase activity"/>
    <property type="evidence" value="ECO:0007669"/>
    <property type="project" value="InterPro"/>
</dbReference>
<accession>A0A3P8CCG2</accession>
<evidence type="ECO:0000256" key="1">
    <source>
        <dbReference type="ARBA" id="ARBA00004496"/>
    </source>
</evidence>
<evidence type="ECO:0000313" key="6">
    <source>
        <dbReference type="Proteomes" id="UP000050761"/>
    </source>
</evidence>
<dbReference type="AlphaFoldDB" id="A0A3P8CCG2"/>
<sequence>MVSSLAYIFLRVVVLYLKKRNLCLLYCIILFFKQYKIARIQNEVRQLVCPCLLFGQKEKGNIKSRYFACAVYRSVCACPYKITVDEEFNIIGEEGVPRKIFEDEDAKPETAAAVKYGCIPKKYFTIPETSSLVFCHTCVDVFEAKHRCPSVVVTRAELQLPSRLLAAKDSHSGEAQFFFSDEALGVLQGAVERSNVDGVLCLGAPRVGSAVNVANFFPAKQFAQYSMLVDHFYDESSPKRLDSFLAECENLLLVCDPPFGAFLDPLMRSIEALKQRHKESRLVFFASSVHSLSNRSWYREKDYWMCDYRVTYANHKVFAKASKTTVRCFTNLKPEVFNLSDVNGYKFCEFCERYVSNNNKHCFMCSACTSKVSIF</sequence>
<evidence type="ECO:0000256" key="2">
    <source>
        <dbReference type="ARBA" id="ARBA00022490"/>
    </source>
</evidence>
<dbReference type="EMBL" id="UZAH01026571">
    <property type="protein sequence ID" value="VDO82545.1"/>
    <property type="molecule type" value="Genomic_DNA"/>
</dbReference>
<dbReference type="InterPro" id="IPR039846">
    <property type="entry name" value="ZCCHC4"/>
</dbReference>
<dbReference type="InterPro" id="IPR041370">
    <property type="entry name" value="Mlase_EEF1AKMT1/ZCCHC4"/>
</dbReference>
<dbReference type="Pfam" id="PF10237">
    <property type="entry name" value="N6-adenineMlase"/>
    <property type="match status" value="1"/>
</dbReference>
<keyword evidence="3" id="KW-0489">Methyltransferase</keyword>
<proteinExistence type="predicted"/>
<keyword evidence="4" id="KW-0808">Transferase</keyword>
<evidence type="ECO:0000256" key="4">
    <source>
        <dbReference type="ARBA" id="ARBA00022679"/>
    </source>
</evidence>
<evidence type="ECO:0000313" key="5">
    <source>
        <dbReference type="EMBL" id="VDO82545.1"/>
    </source>
</evidence>
<comment type="subcellular location">
    <subcellularLocation>
        <location evidence="1">Cytoplasm</location>
    </subcellularLocation>
</comment>
<dbReference type="WBParaSite" id="HPBE_0000985801-mRNA-1">
    <property type="protein sequence ID" value="HPBE_0000985801-mRNA-1"/>
    <property type="gene ID" value="HPBE_0000985801"/>
</dbReference>
<dbReference type="GO" id="GO:0005730">
    <property type="term" value="C:nucleolus"/>
    <property type="evidence" value="ECO:0007669"/>
    <property type="project" value="TreeGrafter"/>
</dbReference>
<dbReference type="PANTHER" id="PTHR13493">
    <property type="entry name" value="ZINC FINGER CCHC DOMAIN-CONTAINING"/>
    <property type="match status" value="1"/>
</dbReference>
<keyword evidence="2" id="KW-0963">Cytoplasm</keyword>
<dbReference type="OrthoDB" id="431817at2759"/>
<dbReference type="PANTHER" id="PTHR13493:SF3">
    <property type="entry name" value="RRNA N6-ADENOSINE-METHYLTRANSFERASE ZCCHC4"/>
    <property type="match status" value="1"/>
</dbReference>
<evidence type="ECO:0000256" key="3">
    <source>
        <dbReference type="ARBA" id="ARBA00022603"/>
    </source>
</evidence>
<dbReference type="GO" id="GO:0005737">
    <property type="term" value="C:cytoplasm"/>
    <property type="evidence" value="ECO:0007669"/>
    <property type="project" value="UniProtKB-SubCell"/>
</dbReference>
<organism evidence="5">
    <name type="scientific">Heligmosomoides polygyrus</name>
    <name type="common">Parasitic roundworm</name>
    <dbReference type="NCBI Taxonomy" id="6339"/>
    <lineage>
        <taxon>Eukaryota</taxon>
        <taxon>Metazoa</taxon>
        <taxon>Ecdysozoa</taxon>
        <taxon>Nematoda</taxon>
        <taxon>Chromadorea</taxon>
        <taxon>Rhabditida</taxon>
        <taxon>Rhabditina</taxon>
        <taxon>Rhabditomorpha</taxon>
        <taxon>Strongyloidea</taxon>
        <taxon>Heligmosomidae</taxon>
        <taxon>Heligmosomoides</taxon>
    </lineage>
</organism>
<reference evidence="5 6" key="1">
    <citation type="submission" date="2018-11" db="EMBL/GenBank/DDBJ databases">
        <authorList>
            <consortium name="Pathogen Informatics"/>
        </authorList>
    </citation>
    <scope>NUCLEOTIDE SEQUENCE [LARGE SCALE GENOMIC DNA]</scope>
</reference>
<dbReference type="Proteomes" id="UP000050761">
    <property type="component" value="Unassembled WGS sequence"/>
</dbReference>
<evidence type="ECO:0000313" key="7">
    <source>
        <dbReference type="WBParaSite" id="HPBE_0000985801-mRNA-1"/>
    </source>
</evidence>
<reference evidence="7" key="2">
    <citation type="submission" date="2019-09" db="UniProtKB">
        <authorList>
            <consortium name="WormBaseParasite"/>
        </authorList>
    </citation>
    <scope>IDENTIFICATION</scope>
</reference>
<gene>
    <name evidence="5" type="ORF">HPBE_LOCUS9859</name>
</gene>
<protein>
    <submittedName>
        <fullName evidence="7">Zinc finger CCHC domain-containing protein 4</fullName>
    </submittedName>
</protein>
<keyword evidence="6" id="KW-1185">Reference proteome</keyword>
<name>A0A3P8CCG2_HELPZ</name>